<proteinExistence type="predicted"/>
<sequence length="275" mass="32129">MGKNYSKSKEDKGKIKSERKLLAKKIAMDAKILENLVDKYDLGKTLKLLEIHLTSLRSTKSKSSSLKSFLKECQKLSIKGMFRYKKVVLNDEDLLRQLKMYLEKILLRRSQKVVLNVYSPGEEKKNIYPLIRHLSSTIPHLSKSLVLCGFHIPQKCFKKIIYSPRKLNTLSFEHCSIDFQKIEFVQSKTGKIDLLKMDYCEFLPSSKELQSESLCCFLKEVNKSPLKKCISVVEINTVTITKKKIEKVVRMCRLSMEILRLYENCRYFKYSIKFS</sequence>
<dbReference type="EMBL" id="CAMPGE010018886">
    <property type="protein sequence ID" value="CAI2377256.1"/>
    <property type="molecule type" value="Genomic_DNA"/>
</dbReference>
<reference evidence="1" key="1">
    <citation type="submission" date="2023-07" db="EMBL/GenBank/DDBJ databases">
        <authorList>
            <consortium name="AG Swart"/>
            <person name="Singh M."/>
            <person name="Singh A."/>
            <person name="Seah K."/>
            <person name="Emmerich C."/>
        </authorList>
    </citation>
    <scope>NUCLEOTIDE SEQUENCE</scope>
    <source>
        <strain evidence="1">DP1</strain>
    </source>
</reference>
<protein>
    <submittedName>
        <fullName evidence="1">Uncharacterized protein</fullName>
    </submittedName>
</protein>
<accession>A0AAD2D233</accession>
<organism evidence="1 2">
    <name type="scientific">Euplotes crassus</name>
    <dbReference type="NCBI Taxonomy" id="5936"/>
    <lineage>
        <taxon>Eukaryota</taxon>
        <taxon>Sar</taxon>
        <taxon>Alveolata</taxon>
        <taxon>Ciliophora</taxon>
        <taxon>Intramacronucleata</taxon>
        <taxon>Spirotrichea</taxon>
        <taxon>Hypotrichia</taxon>
        <taxon>Euplotida</taxon>
        <taxon>Euplotidae</taxon>
        <taxon>Moneuplotes</taxon>
    </lineage>
</organism>
<dbReference type="Proteomes" id="UP001295684">
    <property type="component" value="Unassembled WGS sequence"/>
</dbReference>
<name>A0AAD2D233_EUPCR</name>
<dbReference type="AlphaFoldDB" id="A0AAD2D233"/>
<evidence type="ECO:0000313" key="2">
    <source>
        <dbReference type="Proteomes" id="UP001295684"/>
    </source>
</evidence>
<gene>
    <name evidence="1" type="ORF">ECRASSUSDP1_LOCUS18639</name>
</gene>
<evidence type="ECO:0000313" key="1">
    <source>
        <dbReference type="EMBL" id="CAI2377256.1"/>
    </source>
</evidence>
<keyword evidence="2" id="KW-1185">Reference proteome</keyword>
<comment type="caution">
    <text evidence="1">The sequence shown here is derived from an EMBL/GenBank/DDBJ whole genome shotgun (WGS) entry which is preliminary data.</text>
</comment>